<dbReference type="EMBL" id="CVQH01021295">
    <property type="protein sequence ID" value="CRK29889.1"/>
    <property type="molecule type" value="Genomic_DNA"/>
</dbReference>
<accession>A0A0G4M6J3</accession>
<dbReference type="Proteomes" id="UP000044602">
    <property type="component" value="Unassembled WGS sequence"/>
</dbReference>
<feature type="transmembrane region" description="Helical" evidence="2">
    <location>
        <begin position="6"/>
        <end position="30"/>
    </location>
</feature>
<dbReference type="AlphaFoldDB" id="A0A0G4M6J3"/>
<name>A0A0G4M6J3_VERLO</name>
<sequence length="99" mass="10675">MPLPNEAIIAIVLGCILGVPTLAVTMMTWLEARQTRLGGLKARIELQYGDVELLRLFLTPGPQPQHSATVDHDFAAATPAAADEASRSSGTDVYARERM</sequence>
<proteinExistence type="predicted"/>
<evidence type="ECO:0000313" key="5">
    <source>
        <dbReference type="Proteomes" id="UP000044602"/>
    </source>
</evidence>
<evidence type="ECO:0000313" key="3">
    <source>
        <dbReference type="EMBL" id="CRK29889.1"/>
    </source>
</evidence>
<evidence type="ECO:0000256" key="1">
    <source>
        <dbReference type="SAM" id="MobiDB-lite"/>
    </source>
</evidence>
<reference evidence="3 5" key="1">
    <citation type="submission" date="2015-05" db="EMBL/GenBank/DDBJ databases">
        <authorList>
            <person name="Wang D.B."/>
            <person name="Wang M."/>
        </authorList>
    </citation>
    <scope>NUCLEOTIDE SEQUENCE [LARGE SCALE GENOMIC DNA]</scope>
    <source>
        <strain evidence="3">VL1</strain>
    </source>
</reference>
<keyword evidence="2" id="KW-0472">Membrane</keyword>
<keyword evidence="2" id="KW-1133">Transmembrane helix</keyword>
<dbReference type="Proteomes" id="UP000689129">
    <property type="component" value="Unassembled WGS sequence"/>
</dbReference>
<gene>
    <name evidence="3" type="ORF">BN1708_015711</name>
    <name evidence="4" type="ORF">HYQ45_014201</name>
</gene>
<reference evidence="4" key="2">
    <citation type="journal article" date="2021" name="Mol. Plant Pathol.">
        <title>A 20-kb lineage-specific genomic region tames virulence in pathogenic amphidiploid Verticillium longisporum.</title>
        <authorList>
            <person name="Harting R."/>
            <person name="Starke J."/>
            <person name="Kusch H."/>
            <person name="Poggeler S."/>
            <person name="Maurus I."/>
            <person name="Schluter R."/>
            <person name="Landesfeind M."/>
            <person name="Bulla I."/>
            <person name="Nowrousian M."/>
            <person name="de Jonge R."/>
            <person name="Stahlhut G."/>
            <person name="Hoff K.J."/>
            <person name="Asshauer K.P."/>
            <person name="Thurmer A."/>
            <person name="Stanke M."/>
            <person name="Daniel R."/>
            <person name="Morgenstern B."/>
            <person name="Thomma B.P.H.J."/>
            <person name="Kronstad J.W."/>
            <person name="Braus-Stromeyer S.A."/>
            <person name="Braus G.H."/>
        </authorList>
    </citation>
    <scope>NUCLEOTIDE SEQUENCE</scope>
    <source>
        <strain evidence="4">Vl32</strain>
    </source>
</reference>
<evidence type="ECO:0000256" key="2">
    <source>
        <dbReference type="SAM" id="Phobius"/>
    </source>
</evidence>
<keyword evidence="5" id="KW-1185">Reference proteome</keyword>
<organism evidence="3 5">
    <name type="scientific">Verticillium longisporum</name>
    <name type="common">Verticillium dahliae var. longisporum</name>
    <dbReference type="NCBI Taxonomy" id="100787"/>
    <lineage>
        <taxon>Eukaryota</taxon>
        <taxon>Fungi</taxon>
        <taxon>Dikarya</taxon>
        <taxon>Ascomycota</taxon>
        <taxon>Pezizomycotina</taxon>
        <taxon>Sordariomycetes</taxon>
        <taxon>Hypocreomycetidae</taxon>
        <taxon>Glomerellales</taxon>
        <taxon>Plectosphaerellaceae</taxon>
        <taxon>Verticillium</taxon>
    </lineage>
</organism>
<protein>
    <submittedName>
        <fullName evidence="3">Uncharacterized protein</fullName>
    </submittedName>
</protein>
<keyword evidence="2" id="KW-0812">Transmembrane</keyword>
<feature type="region of interest" description="Disordered" evidence="1">
    <location>
        <begin position="78"/>
        <end position="99"/>
    </location>
</feature>
<dbReference type="EMBL" id="JAEMWZ010000355">
    <property type="protein sequence ID" value="KAG7122971.1"/>
    <property type="molecule type" value="Genomic_DNA"/>
</dbReference>
<evidence type="ECO:0000313" key="4">
    <source>
        <dbReference type="EMBL" id="KAG7122971.1"/>
    </source>
</evidence>